<reference evidence="1 2" key="1">
    <citation type="journal article" date="2012" name="J. Bacteriol.">
        <title>Draft Genome Sequence of Oceaniovalibus guishaninsula JLT2003T.</title>
        <authorList>
            <person name="Tang K."/>
            <person name="Liu K."/>
            <person name="Jiao N."/>
        </authorList>
    </citation>
    <scope>NUCLEOTIDE SEQUENCE [LARGE SCALE GENOMIC DNA]</scope>
    <source>
        <strain evidence="1 2">JLT2003</strain>
    </source>
</reference>
<organism evidence="1 2">
    <name type="scientific">Oceaniovalibus guishaninsula JLT2003</name>
    <dbReference type="NCBI Taxonomy" id="1231392"/>
    <lineage>
        <taxon>Bacteria</taxon>
        <taxon>Pseudomonadati</taxon>
        <taxon>Pseudomonadota</taxon>
        <taxon>Alphaproteobacteria</taxon>
        <taxon>Rhodobacterales</taxon>
        <taxon>Roseobacteraceae</taxon>
        <taxon>Oceaniovalibus</taxon>
    </lineage>
</organism>
<proteinExistence type="predicted"/>
<evidence type="ECO:0000313" key="1">
    <source>
        <dbReference type="EMBL" id="EKE43169.1"/>
    </source>
</evidence>
<dbReference type="EMBL" id="AMGO01000068">
    <property type="protein sequence ID" value="EKE43169.1"/>
    <property type="molecule type" value="Genomic_DNA"/>
</dbReference>
<dbReference type="AlphaFoldDB" id="K2HJL6"/>
<accession>K2HJL6</accession>
<sequence length="51" mass="5464">MARSIRPPGRAHPCSLRESRVAFVGVRLRVAPDLPACPDTPRSGLAVSLAR</sequence>
<protein>
    <submittedName>
        <fullName evidence="1">Uncharacterized protein</fullName>
    </submittedName>
</protein>
<dbReference type="Proteomes" id="UP000006765">
    <property type="component" value="Unassembled WGS sequence"/>
</dbReference>
<keyword evidence="2" id="KW-1185">Reference proteome</keyword>
<gene>
    <name evidence="1" type="ORF">OCGS_2760</name>
</gene>
<evidence type="ECO:0000313" key="2">
    <source>
        <dbReference type="Proteomes" id="UP000006765"/>
    </source>
</evidence>
<comment type="caution">
    <text evidence="1">The sequence shown here is derived from an EMBL/GenBank/DDBJ whole genome shotgun (WGS) entry which is preliminary data.</text>
</comment>
<name>K2HJL6_9RHOB</name>